<name>A0A8S5LM64_9CAUD</name>
<sequence>MYKPTKPFTTPLLYFPVESTERKHGVLVKTYASEGILFFGSFATYGGTERVINGAYSVEDTASIETWYRPEFAADGRVALADHPEKLYEVVGEPENIEMRNQFCKMKVHRVGGGA</sequence>
<organism evidence="1">
    <name type="scientific">Siphoviridae sp. ctkyH28</name>
    <dbReference type="NCBI Taxonomy" id="2827585"/>
    <lineage>
        <taxon>Viruses</taxon>
        <taxon>Duplodnaviria</taxon>
        <taxon>Heunggongvirae</taxon>
        <taxon>Uroviricota</taxon>
        <taxon>Caudoviricetes</taxon>
    </lineage>
</organism>
<accession>A0A8S5LM64</accession>
<dbReference type="EMBL" id="BK015877">
    <property type="protein sequence ID" value="DAD71180.1"/>
    <property type="molecule type" value="Genomic_DNA"/>
</dbReference>
<reference evidence="1" key="1">
    <citation type="journal article" date="2021" name="Proc. Natl. Acad. Sci. U.S.A.">
        <title>A Catalog of Tens of Thousands of Viruses from Human Metagenomes Reveals Hidden Associations with Chronic Diseases.</title>
        <authorList>
            <person name="Tisza M.J."/>
            <person name="Buck C.B."/>
        </authorList>
    </citation>
    <scope>NUCLEOTIDE SEQUENCE</scope>
    <source>
        <strain evidence="1">CtkyH28</strain>
    </source>
</reference>
<protein>
    <submittedName>
        <fullName evidence="1">PORTAL PROTEIN, 15 PROTEIN, HEAD PROTEIN, TAILED BACTERIOPHAGE, SIPHOVIRIDAE.6A</fullName>
    </submittedName>
</protein>
<proteinExistence type="predicted"/>
<evidence type="ECO:0000313" key="1">
    <source>
        <dbReference type="EMBL" id="DAD71180.1"/>
    </source>
</evidence>